<organism evidence="9 10">
    <name type="scientific">Aureibacillus halotolerans</name>
    <dbReference type="NCBI Taxonomy" id="1508390"/>
    <lineage>
        <taxon>Bacteria</taxon>
        <taxon>Bacillati</taxon>
        <taxon>Bacillota</taxon>
        <taxon>Bacilli</taxon>
        <taxon>Bacillales</taxon>
        <taxon>Bacillaceae</taxon>
        <taxon>Aureibacillus</taxon>
    </lineage>
</organism>
<feature type="transmembrane region" description="Helical" evidence="8">
    <location>
        <begin position="134"/>
        <end position="153"/>
    </location>
</feature>
<reference evidence="9 10" key="1">
    <citation type="submission" date="2019-03" db="EMBL/GenBank/DDBJ databases">
        <title>Genomic Encyclopedia of Type Strains, Phase IV (KMG-IV): sequencing the most valuable type-strain genomes for metagenomic binning, comparative biology and taxonomic classification.</title>
        <authorList>
            <person name="Goeker M."/>
        </authorList>
    </citation>
    <scope>NUCLEOTIDE SEQUENCE [LARGE SCALE GENOMIC DNA]</scope>
    <source>
        <strain evidence="9 10">DSM 28697</strain>
    </source>
</reference>
<keyword evidence="3 8" id="KW-0812">Transmembrane</keyword>
<feature type="transmembrane region" description="Helical" evidence="8">
    <location>
        <begin position="42"/>
        <end position="62"/>
    </location>
</feature>
<dbReference type="PANTHER" id="PTHR35529:SF1">
    <property type="entry name" value="MANGANESE EFFLUX PUMP MNTP-RELATED"/>
    <property type="match status" value="1"/>
</dbReference>
<keyword evidence="4 8" id="KW-1133">Transmembrane helix</keyword>
<evidence type="ECO:0000256" key="4">
    <source>
        <dbReference type="ARBA" id="ARBA00022989"/>
    </source>
</evidence>
<keyword evidence="7 8" id="KW-0464">Manganese</keyword>
<dbReference type="InterPro" id="IPR022929">
    <property type="entry name" value="Put_MntP"/>
</dbReference>
<name>A0A4R6U2X6_9BACI</name>
<evidence type="ECO:0000256" key="3">
    <source>
        <dbReference type="ARBA" id="ARBA00022692"/>
    </source>
</evidence>
<evidence type="ECO:0000313" key="9">
    <source>
        <dbReference type="EMBL" id="TDQ38745.1"/>
    </source>
</evidence>
<proteinExistence type="inferred from homology"/>
<comment type="subcellular location">
    <subcellularLocation>
        <location evidence="8">Cell membrane</location>
        <topology evidence="8">Multi-pass membrane protein</topology>
    </subcellularLocation>
</comment>
<dbReference type="PANTHER" id="PTHR35529">
    <property type="entry name" value="MANGANESE EFFLUX PUMP MNTP-RELATED"/>
    <property type="match status" value="1"/>
</dbReference>
<gene>
    <name evidence="8" type="primary">mntP</name>
    <name evidence="9" type="ORF">EV213_109114</name>
</gene>
<comment type="function">
    <text evidence="8">Probably functions as a manganese efflux pump.</text>
</comment>
<dbReference type="AlphaFoldDB" id="A0A4R6U2X6"/>
<dbReference type="RefSeq" id="WP_243740078.1">
    <property type="nucleotide sequence ID" value="NZ_SNYJ01000009.1"/>
</dbReference>
<keyword evidence="2 8" id="KW-1003">Cell membrane</keyword>
<keyword evidence="6 8" id="KW-0472">Membrane</keyword>
<keyword evidence="10" id="KW-1185">Reference proteome</keyword>
<keyword evidence="5 8" id="KW-0406">Ion transport</keyword>
<evidence type="ECO:0000256" key="5">
    <source>
        <dbReference type="ARBA" id="ARBA00023065"/>
    </source>
</evidence>
<evidence type="ECO:0000256" key="2">
    <source>
        <dbReference type="ARBA" id="ARBA00022475"/>
    </source>
</evidence>
<evidence type="ECO:0000256" key="6">
    <source>
        <dbReference type="ARBA" id="ARBA00023136"/>
    </source>
</evidence>
<keyword evidence="1 8" id="KW-0813">Transport</keyword>
<dbReference type="GO" id="GO:0005886">
    <property type="term" value="C:plasma membrane"/>
    <property type="evidence" value="ECO:0007669"/>
    <property type="project" value="UniProtKB-SubCell"/>
</dbReference>
<sequence length="184" mass="19450">MEPSLMVAELVSLCLLSVALSMDAFSVSIGLGTLKLRRSQMVSIPLLIGVFHMGMPLAGIWIGQVMSVHLGRGASIIAGVVLLLLGIQMAIQSLSKHNGYKKAPRGLALFAFCFGVSVDSFSVGLSLGISGAHVFLSITLMGLFSACLTWFGLWLGHRLSAWLGPYSQVLGGVVLIVFGLKFVA</sequence>
<evidence type="ECO:0000256" key="7">
    <source>
        <dbReference type="ARBA" id="ARBA00023211"/>
    </source>
</evidence>
<dbReference type="Pfam" id="PF02659">
    <property type="entry name" value="Mntp"/>
    <property type="match status" value="1"/>
</dbReference>
<feature type="transmembrane region" description="Helical" evidence="8">
    <location>
        <begin position="107"/>
        <end position="127"/>
    </location>
</feature>
<evidence type="ECO:0000313" key="10">
    <source>
        <dbReference type="Proteomes" id="UP000295632"/>
    </source>
</evidence>
<comment type="caution">
    <text evidence="9">The sequence shown here is derived from an EMBL/GenBank/DDBJ whole genome shotgun (WGS) entry which is preliminary data.</text>
</comment>
<dbReference type="Proteomes" id="UP000295632">
    <property type="component" value="Unassembled WGS sequence"/>
</dbReference>
<evidence type="ECO:0000256" key="8">
    <source>
        <dbReference type="HAMAP-Rule" id="MF_01521"/>
    </source>
</evidence>
<dbReference type="EMBL" id="SNYJ01000009">
    <property type="protein sequence ID" value="TDQ38745.1"/>
    <property type="molecule type" value="Genomic_DNA"/>
</dbReference>
<dbReference type="InterPro" id="IPR003810">
    <property type="entry name" value="Mntp/YtaF"/>
</dbReference>
<protein>
    <recommendedName>
        <fullName evidence="8">Putative manganese efflux pump MntP</fullName>
    </recommendedName>
</protein>
<comment type="similarity">
    <text evidence="8">Belongs to the MntP (TC 9.B.29) family.</text>
</comment>
<accession>A0A4R6U2X6</accession>
<feature type="transmembrane region" description="Helical" evidence="8">
    <location>
        <begin position="74"/>
        <end position="95"/>
    </location>
</feature>
<evidence type="ECO:0000256" key="1">
    <source>
        <dbReference type="ARBA" id="ARBA00022448"/>
    </source>
</evidence>
<feature type="transmembrane region" description="Helical" evidence="8">
    <location>
        <begin position="165"/>
        <end position="183"/>
    </location>
</feature>
<dbReference type="HAMAP" id="MF_01521">
    <property type="entry name" value="MntP_pump"/>
    <property type="match status" value="1"/>
</dbReference>
<dbReference type="GO" id="GO:0005384">
    <property type="term" value="F:manganese ion transmembrane transporter activity"/>
    <property type="evidence" value="ECO:0007669"/>
    <property type="project" value="UniProtKB-UniRule"/>
</dbReference>